<protein>
    <recommendedName>
        <fullName evidence="10">L-threonylcarbamoyladenylate synthase</fullName>
        <ecNumber evidence="3">2.7.7.87</ecNumber>
    </recommendedName>
    <alternativeName>
        <fullName evidence="10">L-threonylcarbamoyladenylate synthase</fullName>
    </alternativeName>
</protein>
<evidence type="ECO:0000259" key="12">
    <source>
        <dbReference type="PROSITE" id="PS51163"/>
    </source>
</evidence>
<keyword evidence="8" id="KW-0547">Nucleotide-binding</keyword>
<comment type="subcellular location">
    <subcellularLocation>
        <location evidence="1">Cytoplasm</location>
    </subcellularLocation>
</comment>
<dbReference type="HOGENOM" id="CLU_031397_3_2_10"/>
<dbReference type="InterPro" id="IPR050156">
    <property type="entry name" value="TC-AMP_synthase_SUA5"/>
</dbReference>
<evidence type="ECO:0000313" key="14">
    <source>
        <dbReference type="Proteomes" id="UP000010408"/>
    </source>
</evidence>
<dbReference type="GO" id="GO:0003725">
    <property type="term" value="F:double-stranded RNA binding"/>
    <property type="evidence" value="ECO:0007669"/>
    <property type="project" value="InterPro"/>
</dbReference>
<comment type="caution">
    <text evidence="13">The sequence shown here is derived from an EMBL/GenBank/DDBJ whole genome shotgun (WGS) entry which is preliminary data.</text>
</comment>
<reference evidence="13 14" key="1">
    <citation type="submission" date="2012-05" db="EMBL/GenBank/DDBJ databases">
        <authorList>
            <person name="Weinstock G."/>
            <person name="Sodergren E."/>
            <person name="Lobos E.A."/>
            <person name="Fulton L."/>
            <person name="Fulton R."/>
            <person name="Courtney L."/>
            <person name="Fronick C."/>
            <person name="O'Laughlin M."/>
            <person name="Godfrey J."/>
            <person name="Wilson R.M."/>
            <person name="Miner T."/>
            <person name="Farmer C."/>
            <person name="Delehaunty K."/>
            <person name="Cordes M."/>
            <person name="Minx P."/>
            <person name="Tomlinson C."/>
            <person name="Chen J."/>
            <person name="Wollam A."/>
            <person name="Pepin K.H."/>
            <person name="Bhonagiri V."/>
            <person name="Zhang X."/>
            <person name="Suruliraj S."/>
            <person name="Warren W."/>
            <person name="Mitreva M."/>
            <person name="Mardis E.R."/>
            <person name="Wilson R.K."/>
        </authorList>
    </citation>
    <scope>NUCLEOTIDE SEQUENCE [LARGE SCALE GENOMIC DNA]</scope>
    <source>
        <strain evidence="13 14">F0037</strain>
    </source>
</reference>
<keyword evidence="4" id="KW-0963">Cytoplasm</keyword>
<evidence type="ECO:0000313" key="13">
    <source>
        <dbReference type="EMBL" id="EKY01722.1"/>
    </source>
</evidence>
<dbReference type="GO" id="GO:0005737">
    <property type="term" value="C:cytoplasm"/>
    <property type="evidence" value="ECO:0007669"/>
    <property type="project" value="UniProtKB-SubCell"/>
</dbReference>
<accession>L1NES7</accession>
<dbReference type="EMBL" id="AMEQ01000024">
    <property type="protein sequence ID" value="EKY01722.1"/>
    <property type="molecule type" value="Genomic_DNA"/>
</dbReference>
<evidence type="ECO:0000256" key="2">
    <source>
        <dbReference type="ARBA" id="ARBA00007663"/>
    </source>
</evidence>
<evidence type="ECO:0000256" key="8">
    <source>
        <dbReference type="ARBA" id="ARBA00022741"/>
    </source>
</evidence>
<keyword evidence="7" id="KW-0548">Nucleotidyltransferase</keyword>
<dbReference type="SUPFAM" id="SSF55821">
    <property type="entry name" value="YrdC/RibB"/>
    <property type="match status" value="1"/>
</dbReference>
<sequence length="199" mass="21772">MKIKETIQPSYDKADLDEAVATLRQGGIILYPTDTVWGIGCDATNEEAVQRIYALKRRQDSKSMLVLVAETHEVERLISDVPEIAYDLMELAVRPITIVYTSGASGVAPSLIGEGGSLGIRQTQEAFSSALCRQLRRPIVSTSANISGEPTPLFFSGISEEIRSGVDYIVCYRQEDNTPREPSQIIQLGTGGEVKVLRP</sequence>
<evidence type="ECO:0000256" key="4">
    <source>
        <dbReference type="ARBA" id="ARBA00022490"/>
    </source>
</evidence>
<evidence type="ECO:0000256" key="10">
    <source>
        <dbReference type="ARBA" id="ARBA00029774"/>
    </source>
</evidence>
<evidence type="ECO:0000256" key="9">
    <source>
        <dbReference type="ARBA" id="ARBA00022840"/>
    </source>
</evidence>
<keyword evidence="5" id="KW-0808">Transferase</keyword>
<dbReference type="GO" id="GO:0008033">
    <property type="term" value="P:tRNA processing"/>
    <property type="evidence" value="ECO:0007669"/>
    <property type="project" value="UniProtKB-KW"/>
</dbReference>
<organism evidence="13 14">
    <name type="scientific">Porphyromonas catoniae F0037</name>
    <dbReference type="NCBI Taxonomy" id="1127696"/>
    <lineage>
        <taxon>Bacteria</taxon>
        <taxon>Pseudomonadati</taxon>
        <taxon>Bacteroidota</taxon>
        <taxon>Bacteroidia</taxon>
        <taxon>Bacteroidales</taxon>
        <taxon>Porphyromonadaceae</taxon>
        <taxon>Porphyromonas</taxon>
    </lineage>
</organism>
<dbReference type="PANTHER" id="PTHR17490">
    <property type="entry name" value="SUA5"/>
    <property type="match status" value="1"/>
</dbReference>
<dbReference type="AlphaFoldDB" id="L1NES7"/>
<comment type="similarity">
    <text evidence="2">Belongs to the SUA5 family.</text>
</comment>
<dbReference type="Proteomes" id="UP000010408">
    <property type="component" value="Unassembled WGS sequence"/>
</dbReference>
<dbReference type="GO" id="GO:0000049">
    <property type="term" value="F:tRNA binding"/>
    <property type="evidence" value="ECO:0007669"/>
    <property type="project" value="TreeGrafter"/>
</dbReference>
<dbReference type="RefSeq" id="WP_005469026.1">
    <property type="nucleotide sequence ID" value="NZ_KB291045.1"/>
</dbReference>
<dbReference type="NCBIfam" id="TIGR00057">
    <property type="entry name" value="L-threonylcarbamoyladenylate synthase"/>
    <property type="match status" value="1"/>
</dbReference>
<gene>
    <name evidence="13" type="ORF">HMPREF9134_00782</name>
</gene>
<evidence type="ECO:0000256" key="11">
    <source>
        <dbReference type="ARBA" id="ARBA00048366"/>
    </source>
</evidence>
<dbReference type="PANTHER" id="PTHR17490:SF16">
    <property type="entry name" value="THREONYLCARBAMOYL-AMP SYNTHASE"/>
    <property type="match status" value="1"/>
</dbReference>
<proteinExistence type="inferred from homology"/>
<evidence type="ECO:0000256" key="3">
    <source>
        <dbReference type="ARBA" id="ARBA00012584"/>
    </source>
</evidence>
<evidence type="ECO:0000256" key="6">
    <source>
        <dbReference type="ARBA" id="ARBA00022694"/>
    </source>
</evidence>
<dbReference type="STRING" id="1127696.HMPREF9134_00782"/>
<evidence type="ECO:0000256" key="7">
    <source>
        <dbReference type="ARBA" id="ARBA00022695"/>
    </source>
</evidence>
<evidence type="ECO:0000256" key="1">
    <source>
        <dbReference type="ARBA" id="ARBA00004496"/>
    </source>
</evidence>
<keyword evidence="9" id="KW-0067">ATP-binding</keyword>
<evidence type="ECO:0000256" key="5">
    <source>
        <dbReference type="ARBA" id="ARBA00022679"/>
    </source>
</evidence>
<dbReference type="PROSITE" id="PS51163">
    <property type="entry name" value="YRDC"/>
    <property type="match status" value="1"/>
</dbReference>
<dbReference type="PATRIC" id="fig|1127696.3.peg.699"/>
<dbReference type="InterPro" id="IPR017945">
    <property type="entry name" value="DHBP_synth_RibB-like_a/b_dom"/>
</dbReference>
<name>L1NES7_9PORP</name>
<dbReference type="Gene3D" id="3.90.870.10">
    <property type="entry name" value="DHBP synthase"/>
    <property type="match status" value="1"/>
</dbReference>
<dbReference type="GO" id="GO:0006450">
    <property type="term" value="P:regulation of translational fidelity"/>
    <property type="evidence" value="ECO:0007669"/>
    <property type="project" value="TreeGrafter"/>
</dbReference>
<feature type="domain" description="YrdC-like" evidence="12">
    <location>
        <begin position="13"/>
        <end position="199"/>
    </location>
</feature>
<keyword evidence="6" id="KW-0819">tRNA processing</keyword>
<dbReference type="Pfam" id="PF01300">
    <property type="entry name" value="Sua5_yciO_yrdC"/>
    <property type="match status" value="1"/>
</dbReference>
<dbReference type="eggNOG" id="COG0009">
    <property type="taxonomic scope" value="Bacteria"/>
</dbReference>
<dbReference type="GO" id="GO:0005524">
    <property type="term" value="F:ATP binding"/>
    <property type="evidence" value="ECO:0007669"/>
    <property type="project" value="UniProtKB-KW"/>
</dbReference>
<dbReference type="InterPro" id="IPR006070">
    <property type="entry name" value="Sua5-like_dom"/>
</dbReference>
<dbReference type="EC" id="2.7.7.87" evidence="3"/>
<dbReference type="GO" id="GO:0061710">
    <property type="term" value="F:L-threonylcarbamoyladenylate synthase"/>
    <property type="evidence" value="ECO:0007669"/>
    <property type="project" value="UniProtKB-EC"/>
</dbReference>
<comment type="catalytic activity">
    <reaction evidence="11">
        <text>L-threonine + hydrogencarbonate + ATP = L-threonylcarbamoyladenylate + diphosphate + H2O</text>
        <dbReference type="Rhea" id="RHEA:36407"/>
        <dbReference type="ChEBI" id="CHEBI:15377"/>
        <dbReference type="ChEBI" id="CHEBI:17544"/>
        <dbReference type="ChEBI" id="CHEBI:30616"/>
        <dbReference type="ChEBI" id="CHEBI:33019"/>
        <dbReference type="ChEBI" id="CHEBI:57926"/>
        <dbReference type="ChEBI" id="CHEBI:73682"/>
        <dbReference type="EC" id="2.7.7.87"/>
    </reaction>
</comment>